<dbReference type="Gene3D" id="2.30.42.10">
    <property type="match status" value="1"/>
</dbReference>
<dbReference type="GO" id="GO:0004252">
    <property type="term" value="F:serine-type endopeptidase activity"/>
    <property type="evidence" value="ECO:0007669"/>
    <property type="project" value="TreeGrafter"/>
</dbReference>
<feature type="domain" description="PDZ" evidence="2">
    <location>
        <begin position="29"/>
        <end position="103"/>
    </location>
</feature>
<dbReference type="AlphaFoldDB" id="A0A0B6ZXE1"/>
<sequence>MLHPGVLLHFQLNCSTYSSGQCHLQSSGKTDNGFLKRRYMGITMLTLTENVMRDLKSNIKMPNFPDIDGGVFVYKVIPGSPAYIGGILAGDIIVSIGDSPIKSAADVYDCVEKADHLQVTVIRGSKKEVITVNTQETI</sequence>
<name>A0A0B6ZXE1_9EUPU</name>
<dbReference type="GO" id="GO:0006508">
    <property type="term" value="P:proteolysis"/>
    <property type="evidence" value="ECO:0007669"/>
    <property type="project" value="TreeGrafter"/>
</dbReference>
<dbReference type="GO" id="GO:0012501">
    <property type="term" value="P:programmed cell death"/>
    <property type="evidence" value="ECO:0007669"/>
    <property type="project" value="TreeGrafter"/>
</dbReference>
<evidence type="ECO:0000313" key="3">
    <source>
        <dbReference type="EMBL" id="CEK73268.1"/>
    </source>
</evidence>
<dbReference type="PANTHER" id="PTHR22939:SF129">
    <property type="entry name" value="SERINE PROTEASE HTRA2, MITOCHONDRIAL"/>
    <property type="match status" value="1"/>
</dbReference>
<protein>
    <recommendedName>
        <fullName evidence="2">PDZ domain-containing protein</fullName>
    </recommendedName>
</protein>
<evidence type="ECO:0000256" key="1">
    <source>
        <dbReference type="ARBA" id="ARBA00010541"/>
    </source>
</evidence>
<dbReference type="InterPro" id="IPR001478">
    <property type="entry name" value="PDZ"/>
</dbReference>
<dbReference type="PANTHER" id="PTHR22939">
    <property type="entry name" value="SERINE PROTEASE FAMILY S1C HTRA-RELATED"/>
    <property type="match status" value="1"/>
</dbReference>
<dbReference type="InterPro" id="IPR036034">
    <property type="entry name" value="PDZ_sf"/>
</dbReference>
<dbReference type="CDD" id="cd06785">
    <property type="entry name" value="cpPDZ_HtrA-like"/>
    <property type="match status" value="1"/>
</dbReference>
<proteinExistence type="inferred from homology"/>
<dbReference type="SUPFAM" id="SSF50156">
    <property type="entry name" value="PDZ domain-like"/>
    <property type="match status" value="1"/>
</dbReference>
<comment type="similarity">
    <text evidence="1">Belongs to the peptidase S1C family.</text>
</comment>
<dbReference type="EMBL" id="HACG01026403">
    <property type="protein sequence ID" value="CEK73268.1"/>
    <property type="molecule type" value="Transcribed_RNA"/>
</dbReference>
<evidence type="ECO:0000259" key="2">
    <source>
        <dbReference type="PROSITE" id="PS50106"/>
    </source>
</evidence>
<dbReference type="InterPro" id="IPR041489">
    <property type="entry name" value="PDZ_6"/>
</dbReference>
<dbReference type="SMART" id="SM00228">
    <property type="entry name" value="PDZ"/>
    <property type="match status" value="1"/>
</dbReference>
<dbReference type="GO" id="GO:0043065">
    <property type="term" value="P:positive regulation of apoptotic process"/>
    <property type="evidence" value="ECO:0007669"/>
    <property type="project" value="TreeGrafter"/>
</dbReference>
<organism evidence="3">
    <name type="scientific">Arion vulgaris</name>
    <dbReference type="NCBI Taxonomy" id="1028688"/>
    <lineage>
        <taxon>Eukaryota</taxon>
        <taxon>Metazoa</taxon>
        <taxon>Spiralia</taxon>
        <taxon>Lophotrochozoa</taxon>
        <taxon>Mollusca</taxon>
        <taxon>Gastropoda</taxon>
        <taxon>Heterobranchia</taxon>
        <taxon>Euthyneura</taxon>
        <taxon>Panpulmonata</taxon>
        <taxon>Eupulmonata</taxon>
        <taxon>Stylommatophora</taxon>
        <taxon>Helicina</taxon>
        <taxon>Arionoidea</taxon>
        <taxon>Arionidae</taxon>
        <taxon>Arion</taxon>
    </lineage>
</organism>
<dbReference type="PROSITE" id="PS50106">
    <property type="entry name" value="PDZ"/>
    <property type="match status" value="1"/>
</dbReference>
<accession>A0A0B6ZXE1</accession>
<reference evidence="3" key="1">
    <citation type="submission" date="2014-12" db="EMBL/GenBank/DDBJ databases">
        <title>Insight into the proteome of Arion vulgaris.</title>
        <authorList>
            <person name="Aradska J."/>
            <person name="Bulat T."/>
            <person name="Smidak R."/>
            <person name="Sarate P."/>
            <person name="Gangsoo J."/>
            <person name="Sialana F."/>
            <person name="Bilban M."/>
            <person name="Lubec G."/>
        </authorList>
    </citation>
    <scope>NUCLEOTIDE SEQUENCE</scope>
    <source>
        <tissue evidence="3">Skin</tissue>
    </source>
</reference>
<gene>
    <name evidence="3" type="primary">ORF85978</name>
</gene>
<dbReference type="Pfam" id="PF17820">
    <property type="entry name" value="PDZ_6"/>
    <property type="match status" value="1"/>
</dbReference>